<comment type="caution">
    <text evidence="1">The sequence shown here is derived from an EMBL/GenBank/DDBJ whole genome shotgun (WGS) entry which is preliminary data.</text>
</comment>
<evidence type="ECO:0000313" key="1">
    <source>
        <dbReference type="EMBL" id="TQJ05788.1"/>
    </source>
</evidence>
<proteinExistence type="predicted"/>
<name>A0A542DRQ3_AMYCI</name>
<dbReference type="Proteomes" id="UP000320876">
    <property type="component" value="Unassembled WGS sequence"/>
</dbReference>
<dbReference type="AlphaFoldDB" id="A0A542DRQ3"/>
<dbReference type="EMBL" id="VFML01000001">
    <property type="protein sequence ID" value="TQJ05788.1"/>
    <property type="molecule type" value="Genomic_DNA"/>
</dbReference>
<reference evidence="1 2" key="1">
    <citation type="submission" date="2019-06" db="EMBL/GenBank/DDBJ databases">
        <title>Sequencing the genomes of 1000 actinobacteria strains.</title>
        <authorList>
            <person name="Klenk H.-P."/>
        </authorList>
    </citation>
    <scope>NUCLEOTIDE SEQUENCE [LARGE SCALE GENOMIC DNA]</scope>
    <source>
        <strain evidence="1 2">DSM 45679</strain>
    </source>
</reference>
<keyword evidence="2" id="KW-1185">Reference proteome</keyword>
<sequence>MKRRSVTRVWPLLLLVLGGAGALAIALAHALAPDPAPDTGPNWPIASGLLTEPSSTVVTTSAMSRPDDEIDQVKKLAGGLQSNLNYKNLNGLLLSACESGKKGNAARDDLLRTLPMLDPADPNQARKAHFRLADLTADPHEGYHLLFEGAYADGSGPALTIRFRVYVDQGVAAWCGVGH</sequence>
<evidence type="ECO:0000313" key="2">
    <source>
        <dbReference type="Proteomes" id="UP000320876"/>
    </source>
</evidence>
<gene>
    <name evidence="1" type="ORF">FB471_5628</name>
</gene>
<protein>
    <submittedName>
        <fullName evidence="1">Uncharacterized protein</fullName>
    </submittedName>
</protein>
<dbReference type="RefSeq" id="WP_142001268.1">
    <property type="nucleotide sequence ID" value="NZ_VFML01000001.1"/>
</dbReference>
<organism evidence="1 2">
    <name type="scientific">Amycolatopsis cihanbeyliensis</name>
    <dbReference type="NCBI Taxonomy" id="1128664"/>
    <lineage>
        <taxon>Bacteria</taxon>
        <taxon>Bacillati</taxon>
        <taxon>Actinomycetota</taxon>
        <taxon>Actinomycetes</taxon>
        <taxon>Pseudonocardiales</taxon>
        <taxon>Pseudonocardiaceae</taxon>
        <taxon>Amycolatopsis</taxon>
    </lineage>
</organism>
<dbReference type="OrthoDB" id="3642127at2"/>
<accession>A0A542DRQ3</accession>